<evidence type="ECO:0000256" key="2">
    <source>
        <dbReference type="ARBA" id="ARBA00022741"/>
    </source>
</evidence>
<keyword evidence="3" id="KW-0378">Hydrolase</keyword>
<dbReference type="InterPro" id="IPR025103">
    <property type="entry name" value="DUF4011"/>
</dbReference>
<dbReference type="PANTHER" id="PTHR43788:SF8">
    <property type="entry name" value="DNA-BINDING PROTEIN SMUBP-2"/>
    <property type="match status" value="1"/>
</dbReference>
<dbReference type="RefSeq" id="WP_022935917.1">
    <property type="nucleotide sequence ID" value="NZ_LR214940.1"/>
</dbReference>
<dbReference type="Gene3D" id="3.40.960.10">
    <property type="entry name" value="VSR Endonuclease"/>
    <property type="match status" value="1"/>
</dbReference>
<evidence type="ECO:0000256" key="5">
    <source>
        <dbReference type="ARBA" id="ARBA00022840"/>
    </source>
</evidence>
<reference evidence="7 8" key="1">
    <citation type="submission" date="2019-01" db="EMBL/GenBank/DDBJ databases">
        <authorList>
            <consortium name="Pathogen Informatics"/>
        </authorList>
    </citation>
    <scope>NUCLEOTIDE SEQUENCE [LARGE SCALE GENOMIC DNA]</scope>
    <source>
        <strain evidence="7 8">NCTC10112</strain>
    </source>
</reference>
<dbReference type="InterPro" id="IPR041679">
    <property type="entry name" value="DNA2/NAM7-like_C"/>
</dbReference>
<evidence type="ECO:0000256" key="3">
    <source>
        <dbReference type="ARBA" id="ARBA00022801"/>
    </source>
</evidence>
<dbReference type="InterPro" id="IPR049468">
    <property type="entry name" value="Restrct_endonuc-II-like_dom"/>
</dbReference>
<dbReference type="PANTHER" id="PTHR43788">
    <property type="entry name" value="DNA2/NAM7 HELICASE FAMILY MEMBER"/>
    <property type="match status" value="1"/>
</dbReference>
<dbReference type="GO" id="GO:0016787">
    <property type="term" value="F:hydrolase activity"/>
    <property type="evidence" value="ECO:0007669"/>
    <property type="project" value="UniProtKB-KW"/>
</dbReference>
<protein>
    <submittedName>
        <fullName evidence="7">Putative DNA helicase</fullName>
    </submittedName>
</protein>
<evidence type="ECO:0000313" key="8">
    <source>
        <dbReference type="Proteomes" id="UP000290482"/>
    </source>
</evidence>
<comment type="similarity">
    <text evidence="1">Belongs to the DNA2/NAM7 helicase family.</text>
</comment>
<sequence length="1576" mass="185534">MEQNKEYKKLAEKLEIQKRKLLDLSLKNKMINFKDSSSNLEIVSPDIKTILKKIASNDKLEFASSYFDSKKIEEIKREELDNLDFYYDSENDNPKSKKEKSNLKIQTNKDLKDEYKTLNLLSKKTKEFKDEYSIDILYLALGTLVYFDNSNPFTKEEKIKAPLLFCQAKLERKNLSSNYVLSFENDKLYVNESLIQKLKLNYNIDIDFEKDNKVEDENDDSDFSNTLNYFEYVEQVKKAIPSNFSVEDSINLSIFSFQKINMVKDIERNKEKFLDNVLIKQLLNNSSESSIFDISEYYSEKDIDNILNIKEYYHALDSDSSQEVAIQNAIKGLSFVLQGPPGTGKSQTIANIISELIARNKKVLFVSEKLAALQVVYNNLSKIGINKYCFPLHSVSTKNKSEIYKELWSVLENADVHKTIDKESEENILNNYEEAKNALNNLGEYLFKKSDNINKNIYEMYQEYFKHINLKETIALSNFSVNSITSDKLNKYELKIKYFEKWINDNKYSILTNPFKGLSSKNLLPDEIEYLTKFHLDFIKSFSNIKTYINLISNIIPINKDDKLENILKTLNFINEHLKKLTGNLHSSILNIDCQKELLKYKHIKSLYEENLQIKNKINYINLELLDNEKLIIDYYTFFREYKNAFKRAFSKKYKEKFKKLCENMQYKVKPKFHLFYKDLKLSKLYIENRNTLLHKISELNYKLFDIDKDLYTNIQNIEWFNELTIYAYKNNFELNKSNFFDYQKIIQKDFITQFDKELIWFNQINTIINGFYFENIFNSNSKSINELDPIVSDWHNKINKIFERIEFNKIYYDEDNDELIKAFLSEIISRKINKDIWGIFAKSLFLNLINNALSNNMIDVDSSDKYQNFVEMFRKYDKKMIDIAANKIEYQIKKYIPQKDSLDEYDHSKRILRKEINKKSKLMPFLKLFKLIPDLILQLKPCVMMSPLSVSSYLFESDIEFDTVIFDEASQITTENALCAIARGKQLIICGDNEQLPPTSFFKKLEDDNEYDEEDDSSLEGLESVLDAANIFLPSKKLKWHYRSKYEELIIPSNEEIYKELITFPSNDNQNDYSKIKFIKVKGSFINRKNEVEANEVINQIKQIYDKFGTEKSIGIVTFNINQQTLIESKISQLCRKEKKYEQLLNLDNSKNLFIKNIENVQGDERDIIIVSMGYGPNEKGSVSMNFGAINKEGGYRRLNVVFTRAKECLILVSSISWDDINSQKITGRGIKFLQNYLKYAEYGSSQNQNNDNKTAQILKNNAFENYVYNELVKLGYEVDKQVGCSKYKIDLAIKNPNDPSKYVLGIECDGTTYMSSLTARDRDRIRQNVLQSKGWNIYRIWSTNWFINKEKELNNLQKVINSYINNNKTDNKASKEIDSTKTNEISYILKKKKVVNINSKPFPNIEILYEKLLKKTNEYKNKEIGWFTFKDEFRVFLQAICPIHTNTLRRNKISLSKVKNLILSLNFYFDKDKFLKERNFDYVIFRTTDENSTKRLIDEIWPNELMSGIYEYIKLINSTSVSDVIDYFADLLKMKNTEKFKDTIINALETLKKNNYIELDLLSDKAQIINKNAE</sequence>
<dbReference type="GO" id="GO:0043139">
    <property type="term" value="F:5'-3' DNA helicase activity"/>
    <property type="evidence" value="ECO:0007669"/>
    <property type="project" value="TreeGrafter"/>
</dbReference>
<dbReference type="InterPro" id="IPR011335">
    <property type="entry name" value="Restrct_endonuc-II-like"/>
</dbReference>
<dbReference type="KEGG" id="mob:NCTC10112_00022"/>
<organism evidence="7 8">
    <name type="scientific">Metamycoplasma orale</name>
    <name type="common">Mycoplasma orale</name>
    <dbReference type="NCBI Taxonomy" id="2121"/>
    <lineage>
        <taxon>Bacteria</taxon>
        <taxon>Bacillati</taxon>
        <taxon>Mycoplasmatota</taxon>
        <taxon>Mycoplasmoidales</taxon>
        <taxon>Metamycoplasmataceae</taxon>
        <taxon>Metamycoplasma</taxon>
    </lineage>
</organism>
<evidence type="ECO:0000256" key="4">
    <source>
        <dbReference type="ARBA" id="ARBA00022806"/>
    </source>
</evidence>
<dbReference type="Pfam" id="PF13195">
    <property type="entry name" value="DUF4011"/>
    <property type="match status" value="1"/>
</dbReference>
<keyword evidence="4 7" id="KW-0347">Helicase</keyword>
<dbReference type="Pfam" id="PF18741">
    <property type="entry name" value="MTES_1575"/>
    <property type="match status" value="1"/>
</dbReference>
<dbReference type="SUPFAM" id="SSF52540">
    <property type="entry name" value="P-loop containing nucleoside triphosphate hydrolases"/>
    <property type="match status" value="1"/>
</dbReference>
<dbReference type="InterPro" id="IPR050534">
    <property type="entry name" value="Coronavir_polyprotein_1ab"/>
</dbReference>
<keyword evidence="5" id="KW-0067">ATP-binding</keyword>
<evidence type="ECO:0000259" key="6">
    <source>
        <dbReference type="SMART" id="SM00952"/>
    </source>
</evidence>
<dbReference type="SUPFAM" id="SSF52980">
    <property type="entry name" value="Restriction endonuclease-like"/>
    <property type="match status" value="1"/>
</dbReference>
<dbReference type="FunFam" id="3.40.960.10:FF:000002">
    <property type="entry name" value="DNA helicase related protein"/>
    <property type="match status" value="1"/>
</dbReference>
<gene>
    <name evidence="7" type="ORF">NCTC10112_00022</name>
</gene>
<evidence type="ECO:0000256" key="1">
    <source>
        <dbReference type="ARBA" id="ARBA00007913"/>
    </source>
</evidence>
<dbReference type="Proteomes" id="UP000290482">
    <property type="component" value="Chromosome"/>
</dbReference>
<dbReference type="Pfam" id="PF13087">
    <property type="entry name" value="AAA_12"/>
    <property type="match status" value="1"/>
</dbReference>
<dbReference type="InterPro" id="IPR041677">
    <property type="entry name" value="DNA2/NAM7_AAA_11"/>
</dbReference>
<dbReference type="EMBL" id="LR214940">
    <property type="protein sequence ID" value="VEU55144.1"/>
    <property type="molecule type" value="Genomic_DNA"/>
</dbReference>
<evidence type="ECO:0000313" key="7">
    <source>
        <dbReference type="EMBL" id="VEU55144.1"/>
    </source>
</evidence>
<dbReference type="SMART" id="SM00952">
    <property type="entry name" value="RAP"/>
    <property type="match status" value="1"/>
</dbReference>
<dbReference type="Gene3D" id="3.40.50.300">
    <property type="entry name" value="P-loop containing nucleotide triphosphate hydrolases"/>
    <property type="match status" value="3"/>
</dbReference>
<feature type="domain" description="RAP" evidence="6">
    <location>
        <begin position="1308"/>
        <end position="1361"/>
    </location>
</feature>
<dbReference type="InterPro" id="IPR047187">
    <property type="entry name" value="SF1_C_Upf1"/>
</dbReference>
<dbReference type="InterPro" id="IPR027417">
    <property type="entry name" value="P-loop_NTPase"/>
</dbReference>
<proteinExistence type="inferred from homology"/>
<dbReference type="Pfam" id="PF13086">
    <property type="entry name" value="AAA_11"/>
    <property type="match status" value="2"/>
</dbReference>
<accession>A0A448ZV79</accession>
<dbReference type="OrthoDB" id="9757917at2"/>
<dbReference type="CDD" id="cd18808">
    <property type="entry name" value="SF1_C_Upf1"/>
    <property type="match status" value="1"/>
</dbReference>
<keyword evidence="2" id="KW-0547">Nucleotide-binding</keyword>
<dbReference type="GO" id="GO:0005524">
    <property type="term" value="F:ATP binding"/>
    <property type="evidence" value="ECO:0007669"/>
    <property type="project" value="UniProtKB-KW"/>
</dbReference>
<keyword evidence="8" id="KW-1185">Reference proteome</keyword>
<name>A0A448ZV79_METOS</name>
<dbReference type="InterPro" id="IPR013584">
    <property type="entry name" value="RAP"/>
</dbReference>